<dbReference type="VEuPathDB" id="FungiDB:GLRG_07324"/>
<dbReference type="HOGENOM" id="CLU_2454604_0_0_1"/>
<protein>
    <submittedName>
        <fullName evidence="1">Uncharacterized protein</fullName>
    </submittedName>
</protein>
<dbReference type="OrthoDB" id="4814600at2759"/>
<reference evidence="2" key="1">
    <citation type="journal article" date="2012" name="Nat. Genet.">
        <title>Lifestyle transitions in plant pathogenic Colletotrichum fungi deciphered by genome and transcriptome analyses.</title>
        <authorList>
            <person name="O'Connell R.J."/>
            <person name="Thon M.R."/>
            <person name="Hacquard S."/>
            <person name="Amyotte S.G."/>
            <person name="Kleemann J."/>
            <person name="Torres M.F."/>
            <person name="Damm U."/>
            <person name="Buiate E.A."/>
            <person name="Epstein L."/>
            <person name="Alkan N."/>
            <person name="Altmueller J."/>
            <person name="Alvarado-Balderrama L."/>
            <person name="Bauser C.A."/>
            <person name="Becker C."/>
            <person name="Birren B.W."/>
            <person name="Chen Z."/>
            <person name="Choi J."/>
            <person name="Crouch J.A."/>
            <person name="Duvick J.P."/>
            <person name="Farman M.A."/>
            <person name="Gan P."/>
            <person name="Heiman D."/>
            <person name="Henrissat B."/>
            <person name="Howard R.J."/>
            <person name="Kabbage M."/>
            <person name="Koch C."/>
            <person name="Kracher B."/>
            <person name="Kubo Y."/>
            <person name="Law A.D."/>
            <person name="Lebrun M.-H."/>
            <person name="Lee Y.-H."/>
            <person name="Miyara I."/>
            <person name="Moore N."/>
            <person name="Neumann U."/>
            <person name="Nordstroem K."/>
            <person name="Panaccione D.G."/>
            <person name="Panstruga R."/>
            <person name="Place M."/>
            <person name="Proctor R.H."/>
            <person name="Prusky D."/>
            <person name="Rech G."/>
            <person name="Reinhardt R."/>
            <person name="Rollins J.A."/>
            <person name="Rounsley S."/>
            <person name="Schardl C.L."/>
            <person name="Schwartz D.C."/>
            <person name="Shenoy N."/>
            <person name="Shirasu K."/>
            <person name="Sikhakolli U.R."/>
            <person name="Stueber K."/>
            <person name="Sukno S.A."/>
            <person name="Sweigard J.A."/>
            <person name="Takano Y."/>
            <person name="Takahara H."/>
            <person name="Trail F."/>
            <person name="van der Does H.C."/>
            <person name="Voll L.M."/>
            <person name="Will I."/>
            <person name="Young S."/>
            <person name="Zeng Q."/>
            <person name="Zhang J."/>
            <person name="Zhou S."/>
            <person name="Dickman M.B."/>
            <person name="Schulze-Lefert P."/>
            <person name="Ver Loren van Themaat E."/>
            <person name="Ma L.-J."/>
            <person name="Vaillancourt L.J."/>
        </authorList>
    </citation>
    <scope>NUCLEOTIDE SEQUENCE [LARGE SCALE GENOMIC DNA]</scope>
    <source>
        <strain evidence="2">M1.001 / M2 / FGSC 10212</strain>
    </source>
</reference>
<dbReference type="STRING" id="645133.E3QMU2"/>
<accession>E3QMU2</accession>
<evidence type="ECO:0000313" key="1">
    <source>
        <dbReference type="EMBL" id="EFQ32180.1"/>
    </source>
</evidence>
<name>E3QMU2_COLGM</name>
<dbReference type="GeneID" id="24412689"/>
<dbReference type="AlphaFoldDB" id="E3QMU2"/>
<dbReference type="RefSeq" id="XP_008096200.1">
    <property type="nucleotide sequence ID" value="XM_008098009.1"/>
</dbReference>
<gene>
    <name evidence="1" type="ORF">GLRG_07324</name>
</gene>
<organism evidence="2">
    <name type="scientific">Colletotrichum graminicola (strain M1.001 / M2 / FGSC 10212)</name>
    <name type="common">Maize anthracnose fungus</name>
    <name type="synonym">Glomerella graminicola</name>
    <dbReference type="NCBI Taxonomy" id="645133"/>
    <lineage>
        <taxon>Eukaryota</taxon>
        <taxon>Fungi</taxon>
        <taxon>Dikarya</taxon>
        <taxon>Ascomycota</taxon>
        <taxon>Pezizomycotina</taxon>
        <taxon>Sordariomycetes</taxon>
        <taxon>Hypocreomycetidae</taxon>
        <taxon>Glomerellales</taxon>
        <taxon>Glomerellaceae</taxon>
        <taxon>Colletotrichum</taxon>
        <taxon>Colletotrichum graminicola species complex</taxon>
    </lineage>
</organism>
<dbReference type="EMBL" id="GG697360">
    <property type="protein sequence ID" value="EFQ32180.1"/>
    <property type="molecule type" value="Genomic_DNA"/>
</dbReference>
<dbReference type="Proteomes" id="UP000008782">
    <property type="component" value="Unassembled WGS sequence"/>
</dbReference>
<proteinExistence type="predicted"/>
<dbReference type="eggNOG" id="ENOG502TDDG">
    <property type="taxonomic scope" value="Eukaryota"/>
</dbReference>
<evidence type="ECO:0000313" key="2">
    <source>
        <dbReference type="Proteomes" id="UP000008782"/>
    </source>
</evidence>
<sequence>MNIEWQQEYHGFAMGMSFSALQSKSMEANGYQKRGIRYLHFQKVNDVYQTFPGPPLITATVEDYGASFSTEMFFQDGIDGNISMTELDM</sequence>
<keyword evidence="2" id="KW-1185">Reference proteome</keyword>